<reference evidence="2" key="1">
    <citation type="submission" date="2023-04" db="EMBL/GenBank/DDBJ databases">
        <title>Ambrosiozyma monospora NBRC 1965.</title>
        <authorList>
            <person name="Ichikawa N."/>
            <person name="Sato H."/>
            <person name="Tonouchi N."/>
        </authorList>
    </citation>
    <scope>NUCLEOTIDE SEQUENCE</scope>
    <source>
        <strain evidence="2">NBRC 1965</strain>
    </source>
</reference>
<gene>
    <name evidence="2" type="ORF">Amon01_000099300</name>
</gene>
<organism evidence="2 3">
    <name type="scientific">Ambrosiozyma monospora</name>
    <name type="common">Yeast</name>
    <name type="synonym">Endomycopsis monosporus</name>
    <dbReference type="NCBI Taxonomy" id="43982"/>
    <lineage>
        <taxon>Eukaryota</taxon>
        <taxon>Fungi</taxon>
        <taxon>Dikarya</taxon>
        <taxon>Ascomycota</taxon>
        <taxon>Saccharomycotina</taxon>
        <taxon>Pichiomycetes</taxon>
        <taxon>Pichiales</taxon>
        <taxon>Pichiaceae</taxon>
        <taxon>Ambrosiozyma</taxon>
    </lineage>
</organism>
<name>A0A9W6YTQ0_AMBMO</name>
<feature type="compositionally biased region" description="Polar residues" evidence="1">
    <location>
        <begin position="20"/>
        <end position="36"/>
    </location>
</feature>
<protein>
    <submittedName>
        <fullName evidence="2">Unnamed protein product</fullName>
    </submittedName>
</protein>
<accession>A0A9W6YTQ0</accession>
<sequence>MDLSRLVTINSSAERDSKHGTTPQESDSTNYESEPQISDLPILQNTSRPKRKKLPTMHPGVGSVTKCSPNLLQREKTRRVKKTEAEIESWNAIGENITLYDLIPVNTVHTMIDTFIDSSKVLESLGLTKKYLHSLLKNSQFFVVSGVLCLVCFTHPKYKEYLQNLYKYVHFQRMRLRTENKDRLEFLIGYFIEADLAFRNLDFLNSSSYLRDVASTVQLFNFHLLDDVQCDTHLAKERLVSVLLGTKIDSESSDMSLDEILCLIRNLYWSVVMTERYSGLGSGVVSQLRVETHNVRFPESGLTIREPFRIFFDLNTDVFNLPLEYRQLSIFELKVILLNRVEQSSVWFKKMDFMSKNNAVPALRDDIISKSIEYEAELDKYFQCVTQLVDPAVCQSTEFVLQVKSLLNKCYLMFYSSRNTSPLKLRSWKPFISLLYMSC</sequence>
<proteinExistence type="predicted"/>
<evidence type="ECO:0000313" key="3">
    <source>
        <dbReference type="Proteomes" id="UP001165063"/>
    </source>
</evidence>
<dbReference type="Proteomes" id="UP001165063">
    <property type="component" value="Unassembled WGS sequence"/>
</dbReference>
<evidence type="ECO:0000256" key="1">
    <source>
        <dbReference type="SAM" id="MobiDB-lite"/>
    </source>
</evidence>
<keyword evidence="3" id="KW-1185">Reference proteome</keyword>
<comment type="caution">
    <text evidence="2">The sequence shown here is derived from an EMBL/GenBank/DDBJ whole genome shotgun (WGS) entry which is preliminary data.</text>
</comment>
<dbReference type="EMBL" id="BSXU01000288">
    <property type="protein sequence ID" value="GMG20126.1"/>
    <property type="molecule type" value="Genomic_DNA"/>
</dbReference>
<evidence type="ECO:0000313" key="2">
    <source>
        <dbReference type="EMBL" id="GMG20126.1"/>
    </source>
</evidence>
<dbReference type="AlphaFoldDB" id="A0A9W6YTQ0"/>
<feature type="region of interest" description="Disordered" evidence="1">
    <location>
        <begin position="1"/>
        <end position="60"/>
    </location>
</feature>